<dbReference type="Pfam" id="PF00327">
    <property type="entry name" value="Ribosomal_L30"/>
    <property type="match status" value="1"/>
</dbReference>
<dbReference type="PANTHER" id="PTHR15892">
    <property type="entry name" value="MITOCHONDRIAL RIBOSOMAL PROTEIN L30"/>
    <property type="match status" value="1"/>
</dbReference>
<protein>
    <recommendedName>
        <fullName evidence="6">Large ribosomal subunit protein uL30m</fullName>
    </recommendedName>
</protein>
<dbReference type="GO" id="GO:0005739">
    <property type="term" value="C:mitochondrion"/>
    <property type="evidence" value="ECO:0007669"/>
    <property type="project" value="UniProtKB-SubCell"/>
</dbReference>
<evidence type="ECO:0000256" key="3">
    <source>
        <dbReference type="ARBA" id="ARBA00022980"/>
    </source>
</evidence>
<evidence type="ECO:0000259" key="8">
    <source>
        <dbReference type="Pfam" id="PF00327"/>
    </source>
</evidence>
<reference evidence="9 10" key="1">
    <citation type="journal article" date="2011" name="PLoS Genet.">
        <title>Comparative genomic analysis of human fungal pathogens causing paracoccidioidomycosis.</title>
        <authorList>
            <person name="Desjardins C.A."/>
            <person name="Champion M.D."/>
            <person name="Holder J.W."/>
            <person name="Muszewska A."/>
            <person name="Goldberg J."/>
            <person name="Bailao A.M."/>
            <person name="Brigido M.M."/>
            <person name="Ferreira M.E."/>
            <person name="Garcia A.M."/>
            <person name="Grynberg M."/>
            <person name="Gujja S."/>
            <person name="Heiman D.I."/>
            <person name="Henn M.R."/>
            <person name="Kodira C.D."/>
            <person name="Leon-Narvaez H."/>
            <person name="Longo L.V."/>
            <person name="Ma L.J."/>
            <person name="Malavazi I."/>
            <person name="Matsuo A.L."/>
            <person name="Morais F.V."/>
            <person name="Pereira M."/>
            <person name="Rodriguez-Brito S."/>
            <person name="Sakthikumar S."/>
            <person name="Salem-Izacc S.M."/>
            <person name="Sykes S.M."/>
            <person name="Teixeira M.M."/>
            <person name="Vallejo M.C."/>
            <person name="Walter M.E."/>
            <person name="Yandava C."/>
            <person name="Young S."/>
            <person name="Zeng Q."/>
            <person name="Zucker J."/>
            <person name="Felipe M.S."/>
            <person name="Goldman G.H."/>
            <person name="Haas B.J."/>
            <person name="McEwen J.G."/>
            <person name="Nino-Vega G."/>
            <person name="Puccia R."/>
            <person name="San-Blas G."/>
            <person name="Soares C.M."/>
            <person name="Birren B.W."/>
            <person name="Cuomo C.A."/>
        </authorList>
    </citation>
    <scope>NUCLEOTIDE SEQUENCE [LARGE SCALE GENOMIC DNA]</scope>
    <source>
        <strain evidence="9 10">Pb18</strain>
    </source>
</reference>
<dbReference type="AlphaFoldDB" id="C1G3V7"/>
<dbReference type="NCBIfam" id="TIGR01308">
    <property type="entry name" value="rpmD_bact"/>
    <property type="match status" value="1"/>
</dbReference>
<evidence type="ECO:0000256" key="5">
    <source>
        <dbReference type="ARBA" id="ARBA00023274"/>
    </source>
</evidence>
<dbReference type="EMBL" id="KN275958">
    <property type="protein sequence ID" value="EEH45473.2"/>
    <property type="molecule type" value="Genomic_DNA"/>
</dbReference>
<proteinExistence type="inferred from homology"/>
<dbReference type="OrthoDB" id="509901at2759"/>
<dbReference type="GeneID" id="22581256"/>
<keyword evidence="10" id="KW-1185">Reference proteome</keyword>
<comment type="similarity">
    <text evidence="2">Belongs to the universal ribosomal protein uL30 family.</text>
</comment>
<feature type="domain" description="Large ribosomal subunit protein uL30-like ferredoxin-like fold" evidence="8">
    <location>
        <begin position="4"/>
        <end position="54"/>
    </location>
</feature>
<dbReference type="InterPro" id="IPR016082">
    <property type="entry name" value="Ribosomal_uL30_ferredoxin-like"/>
</dbReference>
<gene>
    <name evidence="9" type="ORF">PADG_01623</name>
</gene>
<dbReference type="GO" id="GO:0006412">
    <property type="term" value="P:translation"/>
    <property type="evidence" value="ECO:0007669"/>
    <property type="project" value="InterPro"/>
</dbReference>
<dbReference type="eggNOG" id="ENOG502S7S3">
    <property type="taxonomic scope" value="Eukaryota"/>
</dbReference>
<dbReference type="VEuPathDB" id="FungiDB:PADG_01623"/>
<sequence>MTYFRITLVRSAIGLPRRTTGVLMALGLKKRMQTVFYPVTPDVAGQIMKVKELVSVREVEKPLTKLEVHLERKPDPGYYVEKRAEEEFREKREADVMILGCMACEQEIETRCWTVRRVKTSSPWLSHNNPLISIISRQQKEIGSPMSICCIDRKHPHRYTNRTRRDPSVPIPFLRFDTTRPIYDSEGPNLLLTSPRTFCFSSSLYSLTPTGSRITLLPNSSTSSGSHLTISRTS</sequence>
<evidence type="ECO:0000256" key="2">
    <source>
        <dbReference type="ARBA" id="ARBA00007594"/>
    </source>
</evidence>
<comment type="subcellular location">
    <subcellularLocation>
        <location evidence="1">Mitochondrion</location>
    </subcellularLocation>
</comment>
<comment type="function">
    <text evidence="7">Component of the mitochondrial ribosome (mitoribosome), a dedicated translation machinery responsible for the synthesis of mitochondrial genome-encoded proteins, including at least some of the essential transmembrane subunits of the mitochondrial respiratory chain. The mitoribosomes are attached to the mitochondrial inner membrane and translation products are cotranslationally integrated into the membrane.</text>
</comment>
<dbReference type="CDD" id="cd01658">
    <property type="entry name" value="Ribosomal_L30"/>
    <property type="match status" value="1"/>
</dbReference>
<name>C1G3V7_PARBD</name>
<accession>C1G3V7</accession>
<dbReference type="RefSeq" id="XP_010757000.1">
    <property type="nucleotide sequence ID" value="XM_010758698.1"/>
</dbReference>
<dbReference type="Proteomes" id="UP000001628">
    <property type="component" value="Unassembled WGS sequence"/>
</dbReference>
<evidence type="ECO:0000256" key="6">
    <source>
        <dbReference type="ARBA" id="ARBA00035281"/>
    </source>
</evidence>
<dbReference type="InParanoid" id="C1G3V7"/>
<keyword evidence="4" id="KW-0496">Mitochondrion</keyword>
<evidence type="ECO:0000313" key="9">
    <source>
        <dbReference type="EMBL" id="EEH45473.2"/>
    </source>
</evidence>
<organism evidence="9 10">
    <name type="scientific">Paracoccidioides brasiliensis (strain Pb18)</name>
    <dbReference type="NCBI Taxonomy" id="502780"/>
    <lineage>
        <taxon>Eukaryota</taxon>
        <taxon>Fungi</taxon>
        <taxon>Dikarya</taxon>
        <taxon>Ascomycota</taxon>
        <taxon>Pezizomycotina</taxon>
        <taxon>Eurotiomycetes</taxon>
        <taxon>Eurotiomycetidae</taxon>
        <taxon>Onygenales</taxon>
        <taxon>Ajellomycetaceae</taxon>
        <taxon>Paracoccidioides</taxon>
    </lineage>
</organism>
<dbReference type="InterPro" id="IPR036919">
    <property type="entry name" value="Ribo_uL30_ferredoxin-like_sf"/>
</dbReference>
<evidence type="ECO:0000256" key="4">
    <source>
        <dbReference type="ARBA" id="ARBA00023128"/>
    </source>
</evidence>
<dbReference type="PANTHER" id="PTHR15892:SF2">
    <property type="entry name" value="LARGE RIBOSOMAL SUBUNIT PROTEIN UL30M"/>
    <property type="match status" value="1"/>
</dbReference>
<dbReference type="InterPro" id="IPR005996">
    <property type="entry name" value="Ribosomal_uL30_bac-type"/>
</dbReference>
<evidence type="ECO:0000256" key="7">
    <source>
        <dbReference type="ARBA" id="ARBA00037226"/>
    </source>
</evidence>
<dbReference type="Gene3D" id="3.30.1390.20">
    <property type="entry name" value="Ribosomal protein L30, ferredoxin-like fold domain"/>
    <property type="match status" value="1"/>
</dbReference>
<dbReference type="SUPFAM" id="SSF55129">
    <property type="entry name" value="Ribosomal protein L30p/L7e"/>
    <property type="match status" value="1"/>
</dbReference>
<dbReference type="GO" id="GO:0015934">
    <property type="term" value="C:large ribosomal subunit"/>
    <property type="evidence" value="ECO:0007669"/>
    <property type="project" value="InterPro"/>
</dbReference>
<evidence type="ECO:0000313" key="10">
    <source>
        <dbReference type="Proteomes" id="UP000001628"/>
    </source>
</evidence>
<dbReference type="FunFam" id="3.30.1390.20:FF:000010">
    <property type="entry name" value="Large subunit ribosomal protein L30"/>
    <property type="match status" value="1"/>
</dbReference>
<evidence type="ECO:0000256" key="1">
    <source>
        <dbReference type="ARBA" id="ARBA00004173"/>
    </source>
</evidence>
<keyword evidence="5" id="KW-0687">Ribonucleoprotein</keyword>
<dbReference type="STRING" id="502780.C1G3V7"/>
<dbReference type="HOGENOM" id="CLU_1185333_0_0_1"/>
<dbReference type="GO" id="GO:0003735">
    <property type="term" value="F:structural constituent of ribosome"/>
    <property type="evidence" value="ECO:0007669"/>
    <property type="project" value="InterPro"/>
</dbReference>
<keyword evidence="3 9" id="KW-0689">Ribosomal protein</keyword>
<dbReference type="KEGG" id="pbn:PADG_01623"/>